<evidence type="ECO:0000259" key="1">
    <source>
        <dbReference type="Pfam" id="PF00582"/>
    </source>
</evidence>
<dbReference type="SUPFAM" id="SSF52402">
    <property type="entry name" value="Adenine nucleotide alpha hydrolases-like"/>
    <property type="match status" value="1"/>
</dbReference>
<sequence>MNARSFVLAAVDDDDAGAEVLSCAREQARRLGLPLRAAHVWTGRERRPGGSGPTEMSDSDRLLTAILYDNLPPDEAAAVERQILHDDDPARALAALGHDAALVVAAAGTLGETVKRLAGLADCPVAVVPAAPRVVAGR</sequence>
<evidence type="ECO:0000313" key="2">
    <source>
        <dbReference type="EMBL" id="MFC7272465.1"/>
    </source>
</evidence>
<keyword evidence="3" id="KW-1185">Reference proteome</keyword>
<dbReference type="EMBL" id="JBHTBJ010000001">
    <property type="protein sequence ID" value="MFC7272465.1"/>
    <property type="molecule type" value="Genomic_DNA"/>
</dbReference>
<dbReference type="Proteomes" id="UP001596548">
    <property type="component" value="Unassembled WGS sequence"/>
</dbReference>
<evidence type="ECO:0000313" key="3">
    <source>
        <dbReference type="Proteomes" id="UP001596548"/>
    </source>
</evidence>
<feature type="domain" description="UspA" evidence="1">
    <location>
        <begin position="7"/>
        <end position="129"/>
    </location>
</feature>
<dbReference type="InterPro" id="IPR006016">
    <property type="entry name" value="UspA"/>
</dbReference>
<dbReference type="RefSeq" id="WP_378963850.1">
    <property type="nucleotide sequence ID" value="NZ_JBHTBJ010000001.1"/>
</dbReference>
<accession>A0ABW2HLR9</accession>
<reference evidence="3" key="1">
    <citation type="journal article" date="2019" name="Int. J. Syst. Evol. Microbiol.">
        <title>The Global Catalogue of Microorganisms (GCM) 10K type strain sequencing project: providing services to taxonomists for standard genome sequencing and annotation.</title>
        <authorList>
            <consortium name="The Broad Institute Genomics Platform"/>
            <consortium name="The Broad Institute Genome Sequencing Center for Infectious Disease"/>
            <person name="Wu L."/>
            <person name="Ma J."/>
        </authorList>
    </citation>
    <scope>NUCLEOTIDE SEQUENCE [LARGE SCALE GENOMIC DNA]</scope>
    <source>
        <strain evidence="3">XZYJT-10</strain>
    </source>
</reference>
<dbReference type="Pfam" id="PF00582">
    <property type="entry name" value="Usp"/>
    <property type="match status" value="1"/>
</dbReference>
<comment type="caution">
    <text evidence="2">The sequence shown here is derived from an EMBL/GenBank/DDBJ whole genome shotgun (WGS) entry which is preliminary data.</text>
</comment>
<gene>
    <name evidence="2" type="ORF">ACFQS1_00610</name>
</gene>
<dbReference type="InterPro" id="IPR014729">
    <property type="entry name" value="Rossmann-like_a/b/a_fold"/>
</dbReference>
<organism evidence="2 3">
    <name type="scientific">Paractinoplanes rhizophilus</name>
    <dbReference type="NCBI Taxonomy" id="1416877"/>
    <lineage>
        <taxon>Bacteria</taxon>
        <taxon>Bacillati</taxon>
        <taxon>Actinomycetota</taxon>
        <taxon>Actinomycetes</taxon>
        <taxon>Micromonosporales</taxon>
        <taxon>Micromonosporaceae</taxon>
        <taxon>Paractinoplanes</taxon>
    </lineage>
</organism>
<proteinExistence type="predicted"/>
<name>A0ABW2HLR9_9ACTN</name>
<dbReference type="Gene3D" id="3.40.50.620">
    <property type="entry name" value="HUPs"/>
    <property type="match status" value="1"/>
</dbReference>
<protein>
    <submittedName>
        <fullName evidence="2">Universal stress protein</fullName>
    </submittedName>
</protein>